<dbReference type="FunFam" id="2.60.40.10:FF:000556">
    <property type="entry name" value="Immunoglobulin heavy variable 7-81 (non-functional)"/>
    <property type="match status" value="1"/>
</dbReference>
<evidence type="ECO:0000256" key="1">
    <source>
        <dbReference type="ARBA" id="ARBA00022859"/>
    </source>
</evidence>
<name>A0A3Q2H9V9_HORSE</name>
<dbReference type="PaxDb" id="9796-ENSECAP00000030376"/>
<dbReference type="InterPro" id="IPR036179">
    <property type="entry name" value="Ig-like_dom_sf"/>
</dbReference>
<dbReference type="Ensembl" id="ENSECAT00000050838.3">
    <property type="protein sequence ID" value="ENSECAP00000030376.1"/>
    <property type="gene ID" value="ENSECAG00000029523.3"/>
</dbReference>
<reference evidence="5 6" key="1">
    <citation type="journal article" date="2009" name="Science">
        <title>Genome sequence, comparative analysis, and population genetics of the domestic horse.</title>
        <authorList>
            <consortium name="Broad Institute Genome Sequencing Platform"/>
            <consortium name="Broad Institute Whole Genome Assembly Team"/>
            <person name="Wade C.M."/>
            <person name="Giulotto E."/>
            <person name="Sigurdsson S."/>
            <person name="Zoli M."/>
            <person name="Gnerre S."/>
            <person name="Imsland F."/>
            <person name="Lear T.L."/>
            <person name="Adelson D.L."/>
            <person name="Bailey E."/>
            <person name="Bellone R.R."/>
            <person name="Bloecker H."/>
            <person name="Distl O."/>
            <person name="Edgar R.C."/>
            <person name="Garber M."/>
            <person name="Leeb T."/>
            <person name="Mauceli E."/>
            <person name="MacLeod J.N."/>
            <person name="Penedo M.C.T."/>
            <person name="Raison J.M."/>
            <person name="Sharpe T."/>
            <person name="Vogel J."/>
            <person name="Andersson L."/>
            <person name="Antczak D.F."/>
            <person name="Biagi T."/>
            <person name="Binns M.M."/>
            <person name="Chowdhary B.P."/>
            <person name="Coleman S.J."/>
            <person name="Della Valle G."/>
            <person name="Fryc S."/>
            <person name="Guerin G."/>
            <person name="Hasegawa T."/>
            <person name="Hill E.W."/>
            <person name="Jurka J."/>
            <person name="Kiialainen A."/>
            <person name="Lindgren G."/>
            <person name="Liu J."/>
            <person name="Magnani E."/>
            <person name="Mickelson J.R."/>
            <person name="Murray J."/>
            <person name="Nergadze S.G."/>
            <person name="Onofrio R."/>
            <person name="Pedroni S."/>
            <person name="Piras M.F."/>
            <person name="Raudsepp T."/>
            <person name="Rocchi M."/>
            <person name="Roeed K.H."/>
            <person name="Ryder O.A."/>
            <person name="Searle S."/>
            <person name="Skow L."/>
            <person name="Swinburne J.E."/>
            <person name="Syvaenen A.C."/>
            <person name="Tozaki T."/>
            <person name="Valberg S.J."/>
            <person name="Vaudin M."/>
            <person name="White J.R."/>
            <person name="Zody M.C."/>
            <person name="Lander E.S."/>
            <person name="Lindblad-Toh K."/>
        </authorList>
    </citation>
    <scope>NUCLEOTIDE SEQUENCE [LARGE SCALE GENOMIC DNA]</scope>
    <source>
        <strain evidence="5 6">Thoroughbred</strain>
    </source>
</reference>
<dbReference type="GO" id="GO:0005576">
    <property type="term" value="C:extracellular region"/>
    <property type="evidence" value="ECO:0007669"/>
    <property type="project" value="UniProtKB-ARBA"/>
</dbReference>
<proteinExistence type="predicted"/>
<dbReference type="STRING" id="9796.ENSECAP00000030376"/>
<evidence type="ECO:0000259" key="4">
    <source>
        <dbReference type="PROSITE" id="PS50835"/>
    </source>
</evidence>
<dbReference type="Gene3D" id="2.60.40.10">
    <property type="entry name" value="Immunoglobulins"/>
    <property type="match status" value="1"/>
</dbReference>
<dbReference type="InterPro" id="IPR013783">
    <property type="entry name" value="Ig-like_fold"/>
</dbReference>
<dbReference type="GO" id="GO:0003823">
    <property type="term" value="F:antigen binding"/>
    <property type="evidence" value="ECO:0000318"/>
    <property type="project" value="GO_Central"/>
</dbReference>
<evidence type="ECO:0000256" key="3">
    <source>
        <dbReference type="ARBA" id="ARBA00043265"/>
    </source>
</evidence>
<sequence>MAAGRGLKSLRCSVMSVQGPLALEALRAQPLSMDWSWSILFLVAVAAGVSSEVQLVQSGAEVKKPGASVKVSCKASGDSFTYYSMSWVRQAPGQGLEWTGYIYPEYDAMGYPQKFQGRVTMTADKSTSTVYMELSSLASEDTAVYYCATDTV</sequence>
<dbReference type="Pfam" id="PF07686">
    <property type="entry name" value="V-set"/>
    <property type="match status" value="1"/>
</dbReference>
<dbReference type="InterPro" id="IPR013106">
    <property type="entry name" value="Ig_V-set"/>
</dbReference>
<keyword evidence="2" id="KW-1064">Adaptive immunity</keyword>
<dbReference type="GO" id="GO:0005886">
    <property type="term" value="C:plasma membrane"/>
    <property type="evidence" value="ECO:0007669"/>
    <property type="project" value="UniProtKB-ARBA"/>
</dbReference>
<evidence type="ECO:0000313" key="6">
    <source>
        <dbReference type="Proteomes" id="UP000002281"/>
    </source>
</evidence>
<evidence type="ECO:0000313" key="5">
    <source>
        <dbReference type="Ensembl" id="ENSECAP00000030376.1"/>
    </source>
</evidence>
<protein>
    <recommendedName>
        <fullName evidence="4">Ig-like domain-containing protein</fullName>
    </recommendedName>
</protein>
<dbReference type="Proteomes" id="UP000002281">
    <property type="component" value="Chromosome 24"/>
</dbReference>
<dbReference type="InterPro" id="IPR050199">
    <property type="entry name" value="IgHV"/>
</dbReference>
<dbReference type="InterPro" id="IPR007110">
    <property type="entry name" value="Ig-like_dom"/>
</dbReference>
<dbReference type="PANTHER" id="PTHR23266">
    <property type="entry name" value="IMMUNOGLOBULIN HEAVY CHAIN"/>
    <property type="match status" value="1"/>
</dbReference>
<organism evidence="5 6">
    <name type="scientific">Equus caballus</name>
    <name type="common">Horse</name>
    <dbReference type="NCBI Taxonomy" id="9796"/>
    <lineage>
        <taxon>Eukaryota</taxon>
        <taxon>Metazoa</taxon>
        <taxon>Chordata</taxon>
        <taxon>Craniata</taxon>
        <taxon>Vertebrata</taxon>
        <taxon>Euteleostomi</taxon>
        <taxon>Mammalia</taxon>
        <taxon>Eutheria</taxon>
        <taxon>Laurasiatheria</taxon>
        <taxon>Perissodactyla</taxon>
        <taxon>Equidae</taxon>
        <taxon>Equus</taxon>
    </lineage>
</organism>
<dbReference type="SMART" id="SM00406">
    <property type="entry name" value="IGv"/>
    <property type="match status" value="1"/>
</dbReference>
<reference evidence="5" key="3">
    <citation type="submission" date="2025-09" db="UniProtKB">
        <authorList>
            <consortium name="Ensembl"/>
        </authorList>
    </citation>
    <scope>IDENTIFICATION</scope>
    <source>
        <strain evidence="5">Thoroughbred</strain>
    </source>
</reference>
<dbReference type="Bgee" id="ENSECAG00000029523">
    <property type="expression patterns" value="Expressed in bone marrow and 4 other cell types or tissues"/>
</dbReference>
<accession>A0A3Q2H9V9</accession>
<dbReference type="SUPFAM" id="SSF48726">
    <property type="entry name" value="Immunoglobulin"/>
    <property type="match status" value="1"/>
</dbReference>
<dbReference type="SMR" id="A0A3Q2H9V9"/>
<dbReference type="AlphaFoldDB" id="A0A3Q2H9V9"/>
<dbReference type="GO" id="GO:0019814">
    <property type="term" value="C:immunoglobulin complex"/>
    <property type="evidence" value="ECO:0007669"/>
    <property type="project" value="UniProtKB-KW"/>
</dbReference>
<keyword evidence="3" id="KW-1280">Immunoglobulin</keyword>
<keyword evidence="1" id="KW-0391">Immunity</keyword>
<evidence type="ECO:0000256" key="2">
    <source>
        <dbReference type="ARBA" id="ARBA00023130"/>
    </source>
</evidence>
<dbReference type="GeneTree" id="ENSGT00950000183013"/>
<dbReference type="OMA" id="CAQTFQG"/>
<reference evidence="5" key="2">
    <citation type="submission" date="2025-08" db="UniProtKB">
        <authorList>
            <consortium name="Ensembl"/>
        </authorList>
    </citation>
    <scope>IDENTIFICATION</scope>
    <source>
        <strain evidence="5">Thoroughbred</strain>
    </source>
</reference>
<dbReference type="GO" id="GO:0016064">
    <property type="term" value="P:immunoglobulin mediated immune response"/>
    <property type="evidence" value="ECO:0000318"/>
    <property type="project" value="GO_Central"/>
</dbReference>
<dbReference type="PROSITE" id="PS50835">
    <property type="entry name" value="IG_LIKE"/>
    <property type="match status" value="1"/>
</dbReference>
<feature type="domain" description="Ig-like" evidence="4">
    <location>
        <begin position="51"/>
        <end position="152"/>
    </location>
</feature>
<keyword evidence="6" id="KW-1185">Reference proteome</keyword>
<dbReference type="InParanoid" id="A0A3Q2H9V9"/>